<dbReference type="AlphaFoldDB" id="A0ABD3DR47"/>
<proteinExistence type="predicted"/>
<name>A0ABD3DR47_9LAMI</name>
<accession>A0ABD3DR47</accession>
<dbReference type="Pfam" id="PF19259">
    <property type="entry name" value="Ty3_capsid"/>
    <property type="match status" value="1"/>
</dbReference>
<reference evidence="4" key="1">
    <citation type="journal article" date="2024" name="IScience">
        <title>Strigolactones Initiate the Formation of Haustorium-like Structures in Castilleja.</title>
        <authorList>
            <person name="Buerger M."/>
            <person name="Peterson D."/>
            <person name="Chory J."/>
        </authorList>
    </citation>
    <scope>NUCLEOTIDE SEQUENCE [LARGE SCALE GENOMIC DNA]</scope>
</reference>
<protein>
    <recommendedName>
        <fullName evidence="2">Ty3 transposon capsid-like protein domain-containing protein</fullName>
    </recommendedName>
</protein>
<organism evidence="3 4">
    <name type="scientific">Castilleja foliolosa</name>
    <dbReference type="NCBI Taxonomy" id="1961234"/>
    <lineage>
        <taxon>Eukaryota</taxon>
        <taxon>Viridiplantae</taxon>
        <taxon>Streptophyta</taxon>
        <taxon>Embryophyta</taxon>
        <taxon>Tracheophyta</taxon>
        <taxon>Spermatophyta</taxon>
        <taxon>Magnoliopsida</taxon>
        <taxon>eudicotyledons</taxon>
        <taxon>Gunneridae</taxon>
        <taxon>Pentapetalae</taxon>
        <taxon>asterids</taxon>
        <taxon>lamiids</taxon>
        <taxon>Lamiales</taxon>
        <taxon>Orobanchaceae</taxon>
        <taxon>Pedicularideae</taxon>
        <taxon>Castillejinae</taxon>
        <taxon>Castilleja</taxon>
    </lineage>
</organism>
<evidence type="ECO:0000313" key="3">
    <source>
        <dbReference type="EMBL" id="KAL3643474.1"/>
    </source>
</evidence>
<feature type="compositionally biased region" description="Basic and acidic residues" evidence="1">
    <location>
        <begin position="55"/>
        <end position="67"/>
    </location>
</feature>
<feature type="region of interest" description="Disordered" evidence="1">
    <location>
        <begin position="49"/>
        <end position="81"/>
    </location>
</feature>
<dbReference type="EMBL" id="JAVIJP010000016">
    <property type="protein sequence ID" value="KAL3643474.1"/>
    <property type="molecule type" value="Genomic_DNA"/>
</dbReference>
<feature type="domain" description="Ty3 transposon capsid-like protein" evidence="2">
    <location>
        <begin position="113"/>
        <end position="242"/>
    </location>
</feature>
<keyword evidence="4" id="KW-1185">Reference proteome</keyword>
<evidence type="ECO:0000256" key="1">
    <source>
        <dbReference type="SAM" id="MobiDB-lite"/>
    </source>
</evidence>
<dbReference type="Proteomes" id="UP001632038">
    <property type="component" value="Unassembled WGS sequence"/>
</dbReference>
<evidence type="ECO:0000313" key="4">
    <source>
        <dbReference type="Proteomes" id="UP001632038"/>
    </source>
</evidence>
<sequence length="406" mass="47120">MYNPHPEPTLAIDTHVTEIGQAMVEMQRFMQARFTRLEALLMKQRPFCSQQSGGARDHDDGDREIGVRGDGPFTPKPRLEPPRCDGTEPLRWIYQVREYFDYYETPLDDRLRCVTMMLEGPAADWFRWRMNNGLIDSWNDFLTKFKIRFDPLHDVDYFGQLARTRQMSTVMEYQIEFEKILIPITDANECHLQSLFHSGPKNHLQQEVSLLKPTTLSESFALARELEATHQALVQSVSQRQSSWSSNQNRNLTQVLQAAPEIPLLPKSTCCFGKEMLIDDDEDVASDPDEIENVKVARDIFSLNSFMGGTITRSLLLLGNISNSPTEVLIDGGSIHPKVIEKLQWPVDIGDVRLLRSTLRTRWFSKGVRMLWIREDRVRRNTVVKRKYHRHKQKSKNRFVKVVESR</sequence>
<dbReference type="InterPro" id="IPR045358">
    <property type="entry name" value="Ty3_capsid"/>
</dbReference>
<comment type="caution">
    <text evidence="3">The sequence shown here is derived from an EMBL/GenBank/DDBJ whole genome shotgun (WGS) entry which is preliminary data.</text>
</comment>
<gene>
    <name evidence="3" type="ORF">CASFOL_014289</name>
</gene>
<evidence type="ECO:0000259" key="2">
    <source>
        <dbReference type="Pfam" id="PF19259"/>
    </source>
</evidence>